<organism evidence="1 2">
    <name type="scientific">Stylosanthes scabra</name>
    <dbReference type="NCBI Taxonomy" id="79078"/>
    <lineage>
        <taxon>Eukaryota</taxon>
        <taxon>Viridiplantae</taxon>
        <taxon>Streptophyta</taxon>
        <taxon>Embryophyta</taxon>
        <taxon>Tracheophyta</taxon>
        <taxon>Spermatophyta</taxon>
        <taxon>Magnoliopsida</taxon>
        <taxon>eudicotyledons</taxon>
        <taxon>Gunneridae</taxon>
        <taxon>Pentapetalae</taxon>
        <taxon>rosids</taxon>
        <taxon>fabids</taxon>
        <taxon>Fabales</taxon>
        <taxon>Fabaceae</taxon>
        <taxon>Papilionoideae</taxon>
        <taxon>50 kb inversion clade</taxon>
        <taxon>dalbergioids sensu lato</taxon>
        <taxon>Dalbergieae</taxon>
        <taxon>Pterocarpus clade</taxon>
        <taxon>Stylosanthes</taxon>
    </lineage>
</organism>
<keyword evidence="2" id="KW-1185">Reference proteome</keyword>
<accession>A0ABU6SJA1</accession>
<proteinExistence type="predicted"/>
<dbReference type="Proteomes" id="UP001341840">
    <property type="component" value="Unassembled WGS sequence"/>
</dbReference>
<gene>
    <name evidence="1" type="ORF">PIB30_050809</name>
</gene>
<sequence>MPSGGHNFHTGAPIDAPFMATRSSHHPLRFYLTFEGILGRARTMNHHPHGRMKVLWAWLEAMEGVDGAIASLRMHEEYGLGLVKIKDPAGIDSALHRVDSQGFVWDKMSFEALRVDSGNFRVNSKMDRDQILLPGSRFRVARIDSNFQNVLQRGMRIDSGNARVDYHVPRILNWCSKALQSRL</sequence>
<evidence type="ECO:0000313" key="2">
    <source>
        <dbReference type="Proteomes" id="UP001341840"/>
    </source>
</evidence>
<comment type="caution">
    <text evidence="1">The sequence shown here is derived from an EMBL/GenBank/DDBJ whole genome shotgun (WGS) entry which is preliminary data.</text>
</comment>
<name>A0ABU6SJA1_9FABA</name>
<evidence type="ECO:0000313" key="1">
    <source>
        <dbReference type="EMBL" id="MED6135878.1"/>
    </source>
</evidence>
<protein>
    <submittedName>
        <fullName evidence="1">Uncharacterized protein</fullName>
    </submittedName>
</protein>
<reference evidence="1 2" key="1">
    <citation type="journal article" date="2023" name="Plants (Basel)">
        <title>Bridging the Gap: Combining Genomics and Transcriptomics Approaches to Understand Stylosanthes scabra, an Orphan Legume from the Brazilian Caatinga.</title>
        <authorList>
            <person name="Ferreira-Neto J.R.C."/>
            <person name="da Silva M.D."/>
            <person name="Binneck E."/>
            <person name="de Melo N.F."/>
            <person name="da Silva R.H."/>
            <person name="de Melo A.L.T.M."/>
            <person name="Pandolfi V."/>
            <person name="Bustamante F.O."/>
            <person name="Brasileiro-Vidal A.C."/>
            <person name="Benko-Iseppon A.M."/>
        </authorList>
    </citation>
    <scope>NUCLEOTIDE SEQUENCE [LARGE SCALE GENOMIC DNA]</scope>
    <source>
        <tissue evidence="1">Leaves</tissue>
    </source>
</reference>
<dbReference type="EMBL" id="JASCZI010060768">
    <property type="protein sequence ID" value="MED6135878.1"/>
    <property type="molecule type" value="Genomic_DNA"/>
</dbReference>